<evidence type="ECO:0000313" key="5">
    <source>
        <dbReference type="Proteomes" id="UP000655225"/>
    </source>
</evidence>
<dbReference type="PROSITE" id="PS51916">
    <property type="entry name" value="DEUBAD"/>
    <property type="match status" value="1"/>
</dbReference>
<protein>
    <recommendedName>
        <fullName evidence="3">DEUBAD domain-containing protein</fullName>
    </recommendedName>
</protein>
<dbReference type="InterPro" id="IPR044867">
    <property type="entry name" value="DEUBAD_dom"/>
</dbReference>
<evidence type="ECO:0000256" key="1">
    <source>
        <dbReference type="ARBA" id="ARBA00004123"/>
    </source>
</evidence>
<evidence type="ECO:0000256" key="2">
    <source>
        <dbReference type="ARBA" id="ARBA00023242"/>
    </source>
</evidence>
<feature type="domain" description="DEUBAD" evidence="3">
    <location>
        <begin position="90"/>
        <end position="213"/>
    </location>
</feature>
<dbReference type="Proteomes" id="UP000655225">
    <property type="component" value="Unassembled WGS sequence"/>
</dbReference>
<reference evidence="4 5" key="1">
    <citation type="submission" date="2020-04" db="EMBL/GenBank/DDBJ databases">
        <title>Plant Genome Project.</title>
        <authorList>
            <person name="Zhang R.-G."/>
        </authorList>
    </citation>
    <scope>NUCLEOTIDE SEQUENCE [LARGE SCALE GENOMIC DNA]</scope>
    <source>
        <strain evidence="4">YNK0</strain>
        <tissue evidence="4">Leaf</tissue>
    </source>
</reference>
<evidence type="ECO:0000313" key="4">
    <source>
        <dbReference type="EMBL" id="KAF8408520.1"/>
    </source>
</evidence>
<dbReference type="AlphaFoldDB" id="A0A834ZN11"/>
<gene>
    <name evidence="4" type="ORF">HHK36_007676</name>
</gene>
<sequence>MVTDQQKKRLKAASIVSCNLQEQYWAKEKSLVSPKNVLNMRSHIFLEWDDNQKRAVAKREQIGITWRDVAPFIDHVSHCHPSLADVFAIPQDIFELENLNGVLSYEVWETHLSERERNLLTQFLPRGTNAPKVVQALLKGENLHFGNPFLKWQVMILLSPESDLSASLCSGNLHPDAVLRQEHIFKASKIAYYFELQKYHNDIVKNLQKWKERWASCKDPENEIVQNMWSPLPFGLFMDNYVPFSTSSPVSSPSPTSMVHNNFEADIVDIDNSLLVDSHKRFRFSLVGWFLADQQLNRPAALVSIINAWRSRGSVHCTELA</sequence>
<comment type="subcellular location">
    <subcellularLocation>
        <location evidence="1">Nucleus</location>
    </subcellularLocation>
</comment>
<dbReference type="OrthoDB" id="70874at2759"/>
<dbReference type="CDD" id="cd21865">
    <property type="entry name" value="DEUBAD_NFRKB"/>
    <property type="match status" value="1"/>
</dbReference>
<dbReference type="OMA" id="ERWASCK"/>
<dbReference type="PANTHER" id="PTHR13052:SF2">
    <property type="entry name" value="NUCLEAR FACTOR KAPPA-B-BINDING PROTEIN"/>
    <property type="match status" value="1"/>
</dbReference>
<dbReference type="EMBL" id="JABCRI010000004">
    <property type="protein sequence ID" value="KAF8408520.1"/>
    <property type="molecule type" value="Genomic_DNA"/>
</dbReference>
<accession>A0A834ZN11</accession>
<keyword evidence="2" id="KW-0539">Nucleus</keyword>
<dbReference type="InterPro" id="IPR024867">
    <property type="entry name" value="NFRKB"/>
</dbReference>
<name>A0A834ZN11_TETSI</name>
<comment type="caution">
    <text evidence="4">The sequence shown here is derived from an EMBL/GenBank/DDBJ whole genome shotgun (WGS) entry which is preliminary data.</text>
</comment>
<evidence type="ECO:0000259" key="3">
    <source>
        <dbReference type="PROSITE" id="PS51916"/>
    </source>
</evidence>
<proteinExistence type="predicted"/>
<organism evidence="4 5">
    <name type="scientific">Tetracentron sinense</name>
    <name type="common">Spur-leaf</name>
    <dbReference type="NCBI Taxonomy" id="13715"/>
    <lineage>
        <taxon>Eukaryota</taxon>
        <taxon>Viridiplantae</taxon>
        <taxon>Streptophyta</taxon>
        <taxon>Embryophyta</taxon>
        <taxon>Tracheophyta</taxon>
        <taxon>Spermatophyta</taxon>
        <taxon>Magnoliopsida</taxon>
        <taxon>Trochodendrales</taxon>
        <taxon>Trochodendraceae</taxon>
        <taxon>Tetracentron</taxon>
    </lineage>
</organism>
<keyword evidence="5" id="KW-1185">Reference proteome</keyword>
<dbReference type="GO" id="GO:0031011">
    <property type="term" value="C:Ino80 complex"/>
    <property type="evidence" value="ECO:0007669"/>
    <property type="project" value="InterPro"/>
</dbReference>
<dbReference type="PANTHER" id="PTHR13052">
    <property type="entry name" value="NFRKB-RELATED"/>
    <property type="match status" value="1"/>
</dbReference>